<feature type="compositionally biased region" description="Pro residues" evidence="1">
    <location>
        <begin position="234"/>
        <end position="245"/>
    </location>
</feature>
<organism evidence="2 3">
    <name type="scientific">Multifurca ochricompacta</name>
    <dbReference type="NCBI Taxonomy" id="376703"/>
    <lineage>
        <taxon>Eukaryota</taxon>
        <taxon>Fungi</taxon>
        <taxon>Dikarya</taxon>
        <taxon>Basidiomycota</taxon>
        <taxon>Agaricomycotina</taxon>
        <taxon>Agaricomycetes</taxon>
        <taxon>Russulales</taxon>
        <taxon>Russulaceae</taxon>
        <taxon>Multifurca</taxon>
    </lineage>
</organism>
<feature type="compositionally biased region" description="Polar residues" evidence="1">
    <location>
        <begin position="61"/>
        <end position="75"/>
    </location>
</feature>
<feature type="region of interest" description="Disordered" evidence="1">
    <location>
        <begin position="44"/>
        <end position="97"/>
    </location>
</feature>
<feature type="region of interest" description="Disordered" evidence="1">
    <location>
        <begin position="178"/>
        <end position="269"/>
    </location>
</feature>
<evidence type="ECO:0000313" key="3">
    <source>
        <dbReference type="Proteomes" id="UP001203297"/>
    </source>
</evidence>
<evidence type="ECO:0000313" key="2">
    <source>
        <dbReference type="EMBL" id="KAI0298448.1"/>
    </source>
</evidence>
<dbReference type="AlphaFoldDB" id="A0AAD4M277"/>
<reference evidence="2" key="1">
    <citation type="journal article" date="2022" name="New Phytol.">
        <title>Evolutionary transition to the ectomycorrhizal habit in the genomes of a hyperdiverse lineage of mushroom-forming fungi.</title>
        <authorList>
            <person name="Looney B."/>
            <person name="Miyauchi S."/>
            <person name="Morin E."/>
            <person name="Drula E."/>
            <person name="Courty P.E."/>
            <person name="Kohler A."/>
            <person name="Kuo A."/>
            <person name="LaButti K."/>
            <person name="Pangilinan J."/>
            <person name="Lipzen A."/>
            <person name="Riley R."/>
            <person name="Andreopoulos W."/>
            <person name="He G."/>
            <person name="Johnson J."/>
            <person name="Nolan M."/>
            <person name="Tritt A."/>
            <person name="Barry K.W."/>
            <person name="Grigoriev I.V."/>
            <person name="Nagy L.G."/>
            <person name="Hibbett D."/>
            <person name="Henrissat B."/>
            <person name="Matheny P.B."/>
            <person name="Labbe J."/>
            <person name="Martin F.M."/>
        </authorList>
    </citation>
    <scope>NUCLEOTIDE SEQUENCE</scope>
    <source>
        <strain evidence="2">BPL690</strain>
    </source>
</reference>
<feature type="compositionally biased region" description="Pro residues" evidence="1">
    <location>
        <begin position="211"/>
        <end position="222"/>
    </location>
</feature>
<feature type="compositionally biased region" description="Low complexity" evidence="1">
    <location>
        <begin position="144"/>
        <end position="160"/>
    </location>
</feature>
<accession>A0AAD4M277</accession>
<feature type="compositionally biased region" description="Low complexity" evidence="1">
    <location>
        <begin position="223"/>
        <end position="233"/>
    </location>
</feature>
<comment type="caution">
    <text evidence="2">The sequence shown here is derived from an EMBL/GenBank/DDBJ whole genome shotgun (WGS) entry which is preliminary data.</text>
</comment>
<keyword evidence="3" id="KW-1185">Reference proteome</keyword>
<dbReference type="EMBL" id="WTXG01000028">
    <property type="protein sequence ID" value="KAI0298448.1"/>
    <property type="molecule type" value="Genomic_DNA"/>
</dbReference>
<name>A0AAD4M277_9AGAM</name>
<dbReference type="Proteomes" id="UP001203297">
    <property type="component" value="Unassembled WGS sequence"/>
</dbReference>
<feature type="region of interest" description="Disordered" evidence="1">
    <location>
        <begin position="141"/>
        <end position="164"/>
    </location>
</feature>
<protein>
    <submittedName>
        <fullName evidence="2">Uncharacterized protein</fullName>
    </submittedName>
</protein>
<evidence type="ECO:0000256" key="1">
    <source>
        <dbReference type="SAM" id="MobiDB-lite"/>
    </source>
</evidence>
<gene>
    <name evidence="2" type="ORF">B0F90DRAFT_1818666</name>
</gene>
<sequence>MLDFDPLAPVYPTTHIQDNDSFFRLRAMQADPVAYNHNHPPYSPHLPLVGGPPLKSPRTPPSSAFPSNLTPQSFNFDPFADEDSSTSSGASERERELEAQRLRRIEFLRRREWMRRVVAWVDGISHGMFPIEAVAPLMATPTLSPSSASSKSAPSPGPYKYTPPRDAADVPVLYYSSSSSLAGHSDEDDEPYVIYSTPLPGTAQPSLVSPSPSPSPSPPAPVVVPSAPVYTPAVPQPHIPPPPQAPSSRRIHGRVRSLSSIREEDEGVA</sequence>
<proteinExistence type="predicted"/>